<dbReference type="Gene3D" id="1.50.10.10">
    <property type="match status" value="1"/>
</dbReference>
<dbReference type="InterPro" id="IPR013783">
    <property type="entry name" value="Ig-like_fold"/>
</dbReference>
<comment type="catalytic activity">
    <reaction evidence="1">
        <text>Hydrolysis of terminal non-reducing alpha-L-rhamnose residues in alpha-L-rhamnosides.</text>
        <dbReference type="EC" id="3.2.1.40"/>
    </reaction>
</comment>
<keyword evidence="3" id="KW-0378">Hydrolase</keyword>
<dbReference type="InterPro" id="IPR035396">
    <property type="entry name" value="Bac_rhamnosid6H"/>
</dbReference>
<dbReference type="SUPFAM" id="SSF48208">
    <property type="entry name" value="Six-hairpin glycosidases"/>
    <property type="match status" value="1"/>
</dbReference>
<keyword evidence="9" id="KW-1185">Reference proteome</keyword>
<evidence type="ECO:0000256" key="1">
    <source>
        <dbReference type="ARBA" id="ARBA00001445"/>
    </source>
</evidence>
<dbReference type="Pfam" id="PF08531">
    <property type="entry name" value="Bac_rhamnosid_N"/>
    <property type="match status" value="1"/>
</dbReference>
<dbReference type="InterPro" id="IPR035398">
    <property type="entry name" value="Bac_rhamnosid_C"/>
</dbReference>
<dbReference type="InterPro" id="IPR008902">
    <property type="entry name" value="Rhamnosid_concanavalin"/>
</dbReference>
<organism evidence="8 9">
    <name type="scientific">Ginsengibacter hankyongi</name>
    <dbReference type="NCBI Taxonomy" id="2607284"/>
    <lineage>
        <taxon>Bacteria</taxon>
        <taxon>Pseudomonadati</taxon>
        <taxon>Bacteroidota</taxon>
        <taxon>Chitinophagia</taxon>
        <taxon>Chitinophagales</taxon>
        <taxon>Chitinophagaceae</taxon>
        <taxon>Ginsengibacter</taxon>
    </lineage>
</organism>
<dbReference type="InterPro" id="IPR036116">
    <property type="entry name" value="FN3_sf"/>
</dbReference>
<protein>
    <recommendedName>
        <fullName evidence="2">alpha-L-rhamnosidase</fullName>
        <ecNumber evidence="2">3.2.1.40</ecNumber>
    </recommendedName>
</protein>
<dbReference type="Proteomes" id="UP000326903">
    <property type="component" value="Unassembled WGS sequence"/>
</dbReference>
<reference evidence="8 9" key="1">
    <citation type="submission" date="2019-09" db="EMBL/GenBank/DDBJ databases">
        <title>Draft genome sequence of Ginsengibacter sp. BR5-29.</title>
        <authorList>
            <person name="Im W.-T."/>
        </authorList>
    </citation>
    <scope>NUCLEOTIDE SEQUENCE [LARGE SCALE GENOMIC DNA]</scope>
    <source>
        <strain evidence="8 9">BR5-29</strain>
    </source>
</reference>
<feature type="domain" description="Alpha-L-rhamnosidase six-hairpin glycosidase" evidence="6">
    <location>
        <begin position="448"/>
        <end position="793"/>
    </location>
</feature>
<evidence type="ECO:0000259" key="5">
    <source>
        <dbReference type="Pfam" id="PF08531"/>
    </source>
</evidence>
<dbReference type="EMBL" id="VYQF01000011">
    <property type="protein sequence ID" value="KAA9035645.1"/>
    <property type="molecule type" value="Genomic_DNA"/>
</dbReference>
<dbReference type="SUPFAM" id="SSF49265">
    <property type="entry name" value="Fibronectin type III"/>
    <property type="match status" value="1"/>
</dbReference>
<dbReference type="Gene3D" id="2.60.120.260">
    <property type="entry name" value="Galactose-binding domain-like"/>
    <property type="match status" value="2"/>
</dbReference>
<sequence>MKKFIGIILFQCIGFLSFSQVNLKQLLCNNCTNPIGIGTSRVRFTWQLHSNKRNVMQSGYEIRVSESEPLLQQGKKLEWNSGKILSDQSVYVDYKGSPLQSNKKYYWQVRVWDNEGKLSDWSQPAFFQTAFFQTNDWKAKWIQPGFIDSVGQPSPMFRKQFTAKKKIKSATAYITAHGLYEAQINGQRVGDAYFTPGWTSYNKRLQYQAYDVTNLLKKGSNAIGVTLGSGWYRGHLAWGGNKNIYGKDISLLLQLIITYTDGTMQTIVSDGSWKSTTGSVISSSIYDGETIDDRAQKADWTLPGYDDSKWSGVKMESFSNDNLIATINEPAKKHETIKPVKVITTPKGEKVIDFGQNLVGWVMLKVKGNTGDTVIIKHAEVLDKEGNFYTTNLRAAKATSTYILNGKGEEYFEPHFTYYGFRYIKVEGIKGALNPEDFTAVAIYADMKETGTFSTSNAMINQLQHNIQWGQKGNFLDVPTDCPQRDERLGWTGDAQVFSPTASFNMNVNNFLDKWMKDVAADQFPDGRVPHVIPNVLGPDAGGSTGWSDVSTIIPWNMYLAYGDKQILEDQYSSMKAWVEYMHKQSHNNLWNTGTHFGDWLFYRPDDDNSGRAAVTDKYLIAQCFYAHSTQLLISSAKVLGKTDDVDYYTDLLQKIKGAFLKEYVTPNGRLVSSTQTAYVLALNFDMLPESLRTQAAERLVENIKSYNNHLSTGFLGTPYLCHVLTRFGYDDVAYKLLLQTTYPSWLYPVKMGATTIWERWDGEKPDSTFENPGMNSFNHYAYGAIGDWMYRKMVGLDTYEDGVGYKHIKIQPHIGGGFTYASASLQTYYGKVSNSWKIENHKILMDVEIPANTKATVFVPAESADAIKESGNVLSQVLGIKLKNSKDGYVALELGSGTYHFEIQK</sequence>
<dbReference type="Pfam" id="PF05592">
    <property type="entry name" value="Bac_rhamnosid"/>
    <property type="match status" value="1"/>
</dbReference>
<proteinExistence type="predicted"/>
<dbReference type="InterPro" id="IPR012341">
    <property type="entry name" value="6hp_glycosidase-like_sf"/>
</dbReference>
<dbReference type="InterPro" id="IPR013737">
    <property type="entry name" value="Bac_rhamnosid_N"/>
</dbReference>
<evidence type="ECO:0000256" key="2">
    <source>
        <dbReference type="ARBA" id="ARBA00012652"/>
    </source>
</evidence>
<dbReference type="InterPro" id="IPR016007">
    <property type="entry name" value="Alpha_rhamnosid"/>
</dbReference>
<gene>
    <name evidence="8" type="ORF">FW778_20690</name>
</gene>
<evidence type="ECO:0000259" key="7">
    <source>
        <dbReference type="Pfam" id="PF17390"/>
    </source>
</evidence>
<feature type="domain" description="Alpha-L-rhamnosidase concanavalin-like" evidence="4">
    <location>
        <begin position="344"/>
        <end position="444"/>
    </location>
</feature>
<evidence type="ECO:0000259" key="6">
    <source>
        <dbReference type="Pfam" id="PF17389"/>
    </source>
</evidence>
<dbReference type="Gene3D" id="2.60.420.10">
    <property type="entry name" value="Maltose phosphorylase, domain 3"/>
    <property type="match status" value="1"/>
</dbReference>
<dbReference type="Gene3D" id="2.60.40.10">
    <property type="entry name" value="Immunoglobulins"/>
    <property type="match status" value="1"/>
</dbReference>
<evidence type="ECO:0000256" key="3">
    <source>
        <dbReference type="ARBA" id="ARBA00022801"/>
    </source>
</evidence>
<evidence type="ECO:0000313" key="9">
    <source>
        <dbReference type="Proteomes" id="UP000326903"/>
    </source>
</evidence>
<dbReference type="PANTHER" id="PTHR33307:SF6">
    <property type="entry name" value="ALPHA-RHAMNOSIDASE (EUROFUNG)-RELATED"/>
    <property type="match status" value="1"/>
</dbReference>
<dbReference type="Pfam" id="PF25788">
    <property type="entry name" value="Ig_Rha78A_N"/>
    <property type="match status" value="1"/>
</dbReference>
<evidence type="ECO:0000313" key="8">
    <source>
        <dbReference type="EMBL" id="KAA9035645.1"/>
    </source>
</evidence>
<accession>A0A5J5IBB9</accession>
<feature type="domain" description="Alpha-L-rhamnosidase C-terminal" evidence="7">
    <location>
        <begin position="801"/>
        <end position="873"/>
    </location>
</feature>
<comment type="caution">
    <text evidence="8">The sequence shown here is derived from an EMBL/GenBank/DDBJ whole genome shotgun (WGS) entry which is preliminary data.</text>
</comment>
<name>A0A5J5IBB9_9BACT</name>
<dbReference type="PANTHER" id="PTHR33307">
    <property type="entry name" value="ALPHA-RHAMNOSIDASE (EUROFUNG)"/>
    <property type="match status" value="1"/>
</dbReference>
<dbReference type="GO" id="GO:0030596">
    <property type="term" value="F:alpha-L-rhamnosidase activity"/>
    <property type="evidence" value="ECO:0007669"/>
    <property type="project" value="UniProtKB-EC"/>
</dbReference>
<dbReference type="PIRSF" id="PIRSF010631">
    <property type="entry name" value="A-rhamnsds"/>
    <property type="match status" value="1"/>
</dbReference>
<feature type="domain" description="Bacterial alpha-L-rhamnosidase N-terminal" evidence="5">
    <location>
        <begin position="165"/>
        <end position="335"/>
    </location>
</feature>
<dbReference type="AlphaFoldDB" id="A0A5J5IBB9"/>
<evidence type="ECO:0000259" key="4">
    <source>
        <dbReference type="Pfam" id="PF05592"/>
    </source>
</evidence>
<dbReference type="Pfam" id="PF17390">
    <property type="entry name" value="Bac_rhamnosid_C"/>
    <property type="match status" value="1"/>
</dbReference>
<dbReference type="RefSeq" id="WP_150416801.1">
    <property type="nucleotide sequence ID" value="NZ_VYQF01000011.1"/>
</dbReference>
<dbReference type="InterPro" id="IPR008928">
    <property type="entry name" value="6-hairpin_glycosidase_sf"/>
</dbReference>
<dbReference type="GO" id="GO:0005975">
    <property type="term" value="P:carbohydrate metabolic process"/>
    <property type="evidence" value="ECO:0007669"/>
    <property type="project" value="InterPro"/>
</dbReference>
<dbReference type="EC" id="3.2.1.40" evidence="2"/>
<dbReference type="Pfam" id="PF17389">
    <property type="entry name" value="Bac_rhamnosid6H"/>
    <property type="match status" value="1"/>
</dbReference>